<sequence>MHFLSLCNVHFYADDTQIYCSFPPQLMDRFSLIINNELNSFVECATRHCLLINPSKSHVIVFGPRQNKNVIETLIKIEINGVTLKIMDNVKKLGVVIDSNLRFEYHINKIMQRAYLSLKFIYGSRKFLSLKLKIMLCDTLVLSLFNYADVLYGPHLTNLYRRKVQLVQNSCLRLAFGIQRRHRISHKLKDAGWLNMENRRLLHSAVFYHKLILVRTPQYLYQKITYRTDVHNINVRSKGLISPPNI</sequence>
<comment type="caution">
    <text evidence="1">The sequence shown here is derived from an EMBL/GenBank/DDBJ whole genome shotgun (WGS) entry which is preliminary data.</text>
</comment>
<reference evidence="1" key="1">
    <citation type="submission" date="2022-03" db="EMBL/GenBank/DDBJ databases">
        <authorList>
            <person name="Sayadi A."/>
        </authorList>
    </citation>
    <scope>NUCLEOTIDE SEQUENCE</scope>
</reference>
<evidence type="ECO:0000313" key="2">
    <source>
        <dbReference type="Proteomes" id="UP001152888"/>
    </source>
</evidence>
<evidence type="ECO:0000313" key="1">
    <source>
        <dbReference type="EMBL" id="CAH1983769.1"/>
    </source>
</evidence>
<dbReference type="AlphaFoldDB" id="A0A9P0KZX8"/>
<gene>
    <name evidence="1" type="ORF">ACAOBT_LOCUS15724</name>
</gene>
<name>A0A9P0KZX8_ACAOB</name>
<organism evidence="1 2">
    <name type="scientific">Acanthoscelides obtectus</name>
    <name type="common">Bean weevil</name>
    <name type="synonym">Bruchus obtectus</name>
    <dbReference type="NCBI Taxonomy" id="200917"/>
    <lineage>
        <taxon>Eukaryota</taxon>
        <taxon>Metazoa</taxon>
        <taxon>Ecdysozoa</taxon>
        <taxon>Arthropoda</taxon>
        <taxon>Hexapoda</taxon>
        <taxon>Insecta</taxon>
        <taxon>Pterygota</taxon>
        <taxon>Neoptera</taxon>
        <taxon>Endopterygota</taxon>
        <taxon>Coleoptera</taxon>
        <taxon>Polyphaga</taxon>
        <taxon>Cucujiformia</taxon>
        <taxon>Chrysomeloidea</taxon>
        <taxon>Chrysomelidae</taxon>
        <taxon>Bruchinae</taxon>
        <taxon>Bruchini</taxon>
        <taxon>Acanthoscelides</taxon>
    </lineage>
</organism>
<keyword evidence="2" id="KW-1185">Reference proteome</keyword>
<dbReference type="PANTHER" id="PTHR33332">
    <property type="entry name" value="REVERSE TRANSCRIPTASE DOMAIN-CONTAINING PROTEIN"/>
    <property type="match status" value="1"/>
</dbReference>
<protein>
    <recommendedName>
        <fullName evidence="3">Reverse transcriptase domain-containing protein</fullName>
    </recommendedName>
</protein>
<dbReference type="Proteomes" id="UP001152888">
    <property type="component" value="Unassembled WGS sequence"/>
</dbReference>
<proteinExistence type="predicted"/>
<evidence type="ECO:0008006" key="3">
    <source>
        <dbReference type="Google" id="ProtNLM"/>
    </source>
</evidence>
<accession>A0A9P0KZX8</accession>
<dbReference type="OrthoDB" id="6773356at2759"/>
<dbReference type="EMBL" id="CAKOFQ010006945">
    <property type="protein sequence ID" value="CAH1983769.1"/>
    <property type="molecule type" value="Genomic_DNA"/>
</dbReference>